<feature type="domain" description="FMN-binding" evidence="8">
    <location>
        <begin position="98"/>
        <end position="189"/>
    </location>
</feature>
<keyword evidence="6 7" id="KW-1133">Transmembrane helix</keyword>
<comment type="similarity">
    <text evidence="6">Belongs to the RnfG family.</text>
</comment>
<dbReference type="GO" id="GO:0009055">
    <property type="term" value="F:electron transfer activity"/>
    <property type="evidence" value="ECO:0007669"/>
    <property type="project" value="InterPro"/>
</dbReference>
<evidence type="ECO:0000256" key="7">
    <source>
        <dbReference type="SAM" id="Phobius"/>
    </source>
</evidence>
<dbReference type="InterPro" id="IPR010209">
    <property type="entry name" value="Ion_transpt_RnfG/RsxG"/>
</dbReference>
<evidence type="ECO:0000256" key="1">
    <source>
        <dbReference type="ARBA" id="ARBA00022448"/>
    </source>
</evidence>
<reference evidence="9" key="2">
    <citation type="submission" date="2021-04" db="EMBL/GenBank/DDBJ databases">
        <authorList>
            <person name="Gilroy R."/>
        </authorList>
    </citation>
    <scope>NUCLEOTIDE SEQUENCE</scope>
    <source>
        <strain evidence="9">ChiHjej12B11-16260</strain>
    </source>
</reference>
<keyword evidence="6 7" id="KW-0812">Transmembrane</keyword>
<dbReference type="AlphaFoldDB" id="A0A9D1VSR0"/>
<comment type="subunit">
    <text evidence="6">The complex is composed of six subunits: RnfA, RnfB, RnfC, RnfD, RnfE and RnfG.</text>
</comment>
<dbReference type="EMBL" id="DXFB01000184">
    <property type="protein sequence ID" value="HIX45972.1"/>
    <property type="molecule type" value="Genomic_DNA"/>
</dbReference>
<feature type="transmembrane region" description="Helical" evidence="7">
    <location>
        <begin position="7"/>
        <end position="30"/>
    </location>
</feature>
<dbReference type="EC" id="7.-.-.-" evidence="6"/>
<dbReference type="GO" id="GO:0010181">
    <property type="term" value="F:FMN binding"/>
    <property type="evidence" value="ECO:0007669"/>
    <property type="project" value="InterPro"/>
</dbReference>
<name>A0A9D1VSR0_9BACT</name>
<dbReference type="NCBIfam" id="TIGR01947">
    <property type="entry name" value="rnfG"/>
    <property type="match status" value="1"/>
</dbReference>
<gene>
    <name evidence="6" type="primary">rnfG</name>
    <name evidence="9" type="ORF">H9982_07100</name>
</gene>
<sequence>MANKKSTLLNMVVVLTAVSVIVGAALGYIYKITKEPIEQANIAAQENAIRMVAPEFDNSPSQESYEVTTAEGLTVTVFPATKGGEPVGAAVRATSQNGFSGEIAVMVGFDNDGNILNYSVLSHAETPGLGSKMNDWFRTDKNRQSVLGKNPGNCNLTVTKDGGEIDAITAATISSRAFLETLRNAYEAYKGQKTDATSGSSVHTTDANSTM</sequence>
<keyword evidence="6" id="KW-1003">Cell membrane</keyword>
<dbReference type="Proteomes" id="UP000824246">
    <property type="component" value="Unassembled WGS sequence"/>
</dbReference>
<evidence type="ECO:0000256" key="4">
    <source>
        <dbReference type="ARBA" id="ARBA00022643"/>
    </source>
</evidence>
<comment type="subcellular location">
    <subcellularLocation>
        <location evidence="6">Cell membrane</location>
        <topology evidence="6">Single-pass membrane protein</topology>
    </subcellularLocation>
</comment>
<comment type="caution">
    <text evidence="9">The sequence shown here is derived from an EMBL/GenBank/DDBJ whole genome shotgun (WGS) entry which is preliminary data.</text>
</comment>
<protein>
    <recommendedName>
        <fullName evidence="6">Ion-translocating oxidoreductase complex subunit G</fullName>
        <ecNumber evidence="6">7.-.-.-</ecNumber>
    </recommendedName>
    <alternativeName>
        <fullName evidence="6">Rnf electron transport complex subunit G</fullName>
    </alternativeName>
</protein>
<dbReference type="GO" id="GO:0005886">
    <property type="term" value="C:plasma membrane"/>
    <property type="evidence" value="ECO:0007669"/>
    <property type="project" value="UniProtKB-SubCell"/>
</dbReference>
<dbReference type="GO" id="GO:0022900">
    <property type="term" value="P:electron transport chain"/>
    <property type="evidence" value="ECO:0007669"/>
    <property type="project" value="UniProtKB-UniRule"/>
</dbReference>
<dbReference type="Gene3D" id="3.90.1010.20">
    <property type="match status" value="1"/>
</dbReference>
<keyword evidence="3 6" id="KW-0285">Flavoprotein</keyword>
<proteinExistence type="inferred from homology"/>
<comment type="function">
    <text evidence="6">Part of a membrane-bound complex that couples electron transfer with translocation of ions across the membrane.</text>
</comment>
<dbReference type="PIRSF" id="PIRSF006091">
    <property type="entry name" value="E_trnsport_RnfG"/>
    <property type="match status" value="1"/>
</dbReference>
<accession>A0A9D1VSR0</accession>
<organism evidence="9 10">
    <name type="scientific">Candidatus Barnesiella excrementipullorum</name>
    <dbReference type="NCBI Taxonomy" id="2838479"/>
    <lineage>
        <taxon>Bacteria</taxon>
        <taxon>Pseudomonadati</taxon>
        <taxon>Bacteroidota</taxon>
        <taxon>Bacteroidia</taxon>
        <taxon>Bacteroidales</taxon>
        <taxon>Barnesiellaceae</taxon>
        <taxon>Barnesiella</taxon>
    </lineage>
</organism>
<dbReference type="SMART" id="SM00900">
    <property type="entry name" value="FMN_bind"/>
    <property type="match status" value="1"/>
</dbReference>
<keyword evidence="2 6" id="KW-0597">Phosphoprotein</keyword>
<dbReference type="PANTHER" id="PTHR36118">
    <property type="entry name" value="ION-TRANSLOCATING OXIDOREDUCTASE COMPLEX SUBUNIT G"/>
    <property type="match status" value="1"/>
</dbReference>
<evidence type="ECO:0000256" key="3">
    <source>
        <dbReference type="ARBA" id="ARBA00022630"/>
    </source>
</evidence>
<evidence type="ECO:0000259" key="8">
    <source>
        <dbReference type="SMART" id="SM00900"/>
    </source>
</evidence>
<dbReference type="InterPro" id="IPR007329">
    <property type="entry name" value="FMN-bd"/>
</dbReference>
<reference evidence="9" key="1">
    <citation type="journal article" date="2021" name="PeerJ">
        <title>Extensive microbial diversity within the chicken gut microbiome revealed by metagenomics and culture.</title>
        <authorList>
            <person name="Gilroy R."/>
            <person name="Ravi A."/>
            <person name="Getino M."/>
            <person name="Pursley I."/>
            <person name="Horton D.L."/>
            <person name="Alikhan N.F."/>
            <person name="Baker D."/>
            <person name="Gharbi K."/>
            <person name="Hall N."/>
            <person name="Watson M."/>
            <person name="Adriaenssens E.M."/>
            <person name="Foster-Nyarko E."/>
            <person name="Jarju S."/>
            <person name="Secka A."/>
            <person name="Antonio M."/>
            <person name="Oren A."/>
            <person name="Chaudhuri R.R."/>
            <person name="La Ragione R."/>
            <person name="Hildebrand F."/>
            <person name="Pallen M.J."/>
        </authorList>
    </citation>
    <scope>NUCLEOTIDE SEQUENCE</scope>
    <source>
        <strain evidence="9">ChiHjej12B11-16260</strain>
    </source>
</reference>
<feature type="modified residue" description="FMN phosphoryl threonine" evidence="6">
    <location>
        <position position="172"/>
    </location>
</feature>
<comment type="cofactor">
    <cofactor evidence="6">
        <name>FMN</name>
        <dbReference type="ChEBI" id="CHEBI:58210"/>
    </cofactor>
</comment>
<keyword evidence="6 7" id="KW-0472">Membrane</keyword>
<evidence type="ECO:0000256" key="2">
    <source>
        <dbReference type="ARBA" id="ARBA00022553"/>
    </source>
</evidence>
<keyword evidence="4 6" id="KW-0288">FMN</keyword>
<dbReference type="HAMAP" id="MF_00479">
    <property type="entry name" value="RsxG_RnfG"/>
    <property type="match status" value="1"/>
</dbReference>
<dbReference type="PANTHER" id="PTHR36118:SF1">
    <property type="entry name" value="ION-TRANSLOCATING OXIDOREDUCTASE COMPLEX SUBUNIT G"/>
    <property type="match status" value="1"/>
</dbReference>
<dbReference type="Pfam" id="PF04205">
    <property type="entry name" value="FMN_bind"/>
    <property type="match status" value="1"/>
</dbReference>
<evidence type="ECO:0000313" key="9">
    <source>
        <dbReference type="EMBL" id="HIX45972.1"/>
    </source>
</evidence>
<keyword evidence="6" id="KW-1278">Translocase</keyword>
<evidence type="ECO:0000313" key="10">
    <source>
        <dbReference type="Proteomes" id="UP000824246"/>
    </source>
</evidence>
<evidence type="ECO:0000256" key="6">
    <source>
        <dbReference type="HAMAP-Rule" id="MF_00479"/>
    </source>
</evidence>
<evidence type="ECO:0000256" key="5">
    <source>
        <dbReference type="ARBA" id="ARBA00022982"/>
    </source>
</evidence>
<keyword evidence="1 6" id="KW-0813">Transport</keyword>
<keyword evidence="5 6" id="KW-0249">Electron transport</keyword>